<organism evidence="1 2">
    <name type="scientific">Winogradskyella pelagia</name>
    <dbReference type="NCBI Taxonomy" id="2819984"/>
    <lineage>
        <taxon>Bacteria</taxon>
        <taxon>Pseudomonadati</taxon>
        <taxon>Bacteroidota</taxon>
        <taxon>Flavobacteriia</taxon>
        <taxon>Flavobacteriales</taxon>
        <taxon>Flavobacteriaceae</taxon>
        <taxon>Winogradskyella</taxon>
    </lineage>
</organism>
<proteinExistence type="predicted"/>
<keyword evidence="1" id="KW-0449">Lipoprotein</keyword>
<dbReference type="RefSeq" id="WP_208155289.1">
    <property type="nucleotide sequence ID" value="NZ_JAGEVF010000015.1"/>
</dbReference>
<dbReference type="Proteomes" id="UP000676776">
    <property type="component" value="Unassembled WGS sequence"/>
</dbReference>
<name>A0ABS3T651_9FLAO</name>
<evidence type="ECO:0000313" key="1">
    <source>
        <dbReference type="EMBL" id="MBO3117934.1"/>
    </source>
</evidence>
<dbReference type="InterPro" id="IPR019850">
    <property type="entry name" value="GldD-like"/>
</dbReference>
<dbReference type="Pfam" id="PF25593">
    <property type="entry name" value="GldD_lipo"/>
    <property type="match status" value="1"/>
</dbReference>
<protein>
    <submittedName>
        <fullName evidence="1">Gliding motility lipoprotein GldD</fullName>
    </submittedName>
</protein>
<accession>A0ABS3T651</accession>
<reference evidence="1 2" key="1">
    <citation type="submission" date="2021-03" db="EMBL/GenBank/DDBJ databases">
        <title>Winogradskyella sp. nov., isolated from costal sediment.</title>
        <authorList>
            <person name="Gao C."/>
        </authorList>
    </citation>
    <scope>NUCLEOTIDE SEQUENCE [LARGE SCALE GENOMIC DNA]</scope>
    <source>
        <strain evidence="1 2">DF17</strain>
    </source>
</reference>
<sequence length="191" mass="21919">MKNSIIILIFCFLYLSCGDNPLPKPQAYLRLEYPKAKYKLVNSPLPFVFDKNILAKPIDSINISGLTKGIDISYPSLKATIYLTYKEVNSTNLNSLLRDAQTLTQKHTIKADEIKQKEFLNGEHNVYGMFYEVGGDAASQSQFYVTDSTNHFLSGSLYFYTKPNYDSIYPASEYLKKDIKHLMESIRWKNN</sequence>
<evidence type="ECO:0000313" key="2">
    <source>
        <dbReference type="Proteomes" id="UP000676776"/>
    </source>
</evidence>
<comment type="caution">
    <text evidence="1">The sequence shown here is derived from an EMBL/GenBank/DDBJ whole genome shotgun (WGS) entry which is preliminary data.</text>
</comment>
<gene>
    <name evidence="1" type="primary">gldD</name>
    <name evidence="1" type="ORF">J4050_14350</name>
</gene>
<dbReference type="EMBL" id="JAGEVF010000015">
    <property type="protein sequence ID" value="MBO3117934.1"/>
    <property type="molecule type" value="Genomic_DNA"/>
</dbReference>
<keyword evidence="2" id="KW-1185">Reference proteome</keyword>
<dbReference type="NCBIfam" id="TIGR03512">
    <property type="entry name" value="GldD_lipo"/>
    <property type="match status" value="1"/>
</dbReference>